<protein>
    <submittedName>
        <fullName evidence="2">Antibiotic biosynthesis monooxygenase</fullName>
    </submittedName>
</protein>
<feature type="domain" description="ABM" evidence="1">
    <location>
        <begin position="18"/>
        <end position="107"/>
    </location>
</feature>
<keyword evidence="3" id="KW-1185">Reference proteome</keyword>
<dbReference type="InterPro" id="IPR011008">
    <property type="entry name" value="Dimeric_a/b-barrel"/>
</dbReference>
<name>A0ABT3SRK6_9GAMM</name>
<dbReference type="Gene3D" id="3.30.70.100">
    <property type="match status" value="1"/>
</dbReference>
<dbReference type="PROSITE" id="PS51725">
    <property type="entry name" value="ABM"/>
    <property type="match status" value="1"/>
</dbReference>
<dbReference type="PANTHER" id="PTHR33336:SF15">
    <property type="entry name" value="ABM DOMAIN-CONTAINING PROTEIN"/>
    <property type="match status" value="1"/>
</dbReference>
<keyword evidence="2" id="KW-0560">Oxidoreductase</keyword>
<dbReference type="Proteomes" id="UP001143307">
    <property type="component" value="Unassembled WGS sequence"/>
</dbReference>
<reference evidence="2" key="1">
    <citation type="submission" date="2019-02" db="EMBL/GenBank/DDBJ databases">
        <authorList>
            <person name="Li S.-H."/>
        </authorList>
    </citation>
    <scope>NUCLEOTIDE SEQUENCE</scope>
    <source>
        <strain evidence="2">IMCC8485</strain>
    </source>
</reference>
<dbReference type="EMBL" id="SHNP01000001">
    <property type="protein sequence ID" value="MCX2972624.1"/>
    <property type="molecule type" value="Genomic_DNA"/>
</dbReference>
<evidence type="ECO:0000313" key="2">
    <source>
        <dbReference type="EMBL" id="MCX2972624.1"/>
    </source>
</evidence>
<organism evidence="2 3">
    <name type="scientific">Candidatus Seongchinamella marina</name>
    <dbReference type="NCBI Taxonomy" id="2518990"/>
    <lineage>
        <taxon>Bacteria</taxon>
        <taxon>Pseudomonadati</taxon>
        <taxon>Pseudomonadota</taxon>
        <taxon>Gammaproteobacteria</taxon>
        <taxon>Cellvibrionales</taxon>
        <taxon>Halieaceae</taxon>
        <taxon>Seongchinamella</taxon>
    </lineage>
</organism>
<dbReference type="InterPro" id="IPR007138">
    <property type="entry name" value="ABM_dom"/>
</dbReference>
<sequence length="111" mass="12331">MIPVINRPHFNKGTIMAIGVLATITVQEGKNEEFERIFLELTEQVRANESGNVFYALHRSKSDPQVYKVMEQYVGPAALAEHGQSDYFRQANEKLAGLVAAAPDIELLDAV</sequence>
<dbReference type="InterPro" id="IPR050744">
    <property type="entry name" value="AI-2_Isomerase_LsrG"/>
</dbReference>
<gene>
    <name evidence="2" type="ORF">EYC87_03360</name>
</gene>
<evidence type="ECO:0000259" key="1">
    <source>
        <dbReference type="PROSITE" id="PS51725"/>
    </source>
</evidence>
<evidence type="ECO:0000313" key="3">
    <source>
        <dbReference type="Proteomes" id="UP001143307"/>
    </source>
</evidence>
<keyword evidence="2" id="KW-0503">Monooxygenase</keyword>
<dbReference type="PANTHER" id="PTHR33336">
    <property type="entry name" value="QUINOL MONOOXYGENASE YGIN-RELATED"/>
    <property type="match status" value="1"/>
</dbReference>
<accession>A0ABT3SRK6</accession>
<dbReference type="GO" id="GO:0004497">
    <property type="term" value="F:monooxygenase activity"/>
    <property type="evidence" value="ECO:0007669"/>
    <property type="project" value="UniProtKB-KW"/>
</dbReference>
<comment type="caution">
    <text evidence="2">The sequence shown here is derived from an EMBL/GenBank/DDBJ whole genome shotgun (WGS) entry which is preliminary data.</text>
</comment>
<dbReference type="Pfam" id="PF03992">
    <property type="entry name" value="ABM"/>
    <property type="match status" value="1"/>
</dbReference>
<dbReference type="SUPFAM" id="SSF54909">
    <property type="entry name" value="Dimeric alpha+beta barrel"/>
    <property type="match status" value="1"/>
</dbReference>
<proteinExistence type="predicted"/>